<dbReference type="PANTHER" id="PTHR37943:SF1">
    <property type="entry name" value="PROTEIN VES"/>
    <property type="match status" value="1"/>
</dbReference>
<dbReference type="Proteomes" id="UP001235064">
    <property type="component" value="Unassembled WGS sequence"/>
</dbReference>
<dbReference type="InterPro" id="IPR010282">
    <property type="entry name" value="Uncharacterised_HutD/Ves"/>
</dbReference>
<protein>
    <submittedName>
        <fullName evidence="1">HutD family protein</fullName>
    </submittedName>
</protein>
<sequence length="182" mass="19731">MSTPTYVDYALIEPRPWKNGLGVTRPVFDDADAAGAWTWRVSIAELSGTQPYSSYPGVRRDQVALGTGGVDLTINGRALHLAPEQIVTFDGEDDVSARPNHDGFLDLNVMTRRDSWSVDIELSDAPAVTSGDRSTVVLVALRDDCVVNGHTRNRLDAALLRPGGSLALRGLFVRARLTPIAF</sequence>
<dbReference type="Gene3D" id="2.60.120.10">
    <property type="entry name" value="Jelly Rolls"/>
    <property type="match status" value="1"/>
</dbReference>
<accession>A0ABT7N008</accession>
<name>A0ABT7N008_9MICO</name>
<organism evidence="1 2">
    <name type="scientific">Microbacterium candidum</name>
    <dbReference type="NCBI Taxonomy" id="3041922"/>
    <lineage>
        <taxon>Bacteria</taxon>
        <taxon>Bacillati</taxon>
        <taxon>Actinomycetota</taxon>
        <taxon>Actinomycetes</taxon>
        <taxon>Micrococcales</taxon>
        <taxon>Microbacteriaceae</taxon>
        <taxon>Microbacterium</taxon>
    </lineage>
</organism>
<dbReference type="Pfam" id="PF05962">
    <property type="entry name" value="HutD"/>
    <property type="match status" value="1"/>
</dbReference>
<dbReference type="InterPro" id="IPR011051">
    <property type="entry name" value="RmlC_Cupin_sf"/>
</dbReference>
<dbReference type="EMBL" id="JASXSZ010000003">
    <property type="protein sequence ID" value="MDL9980038.1"/>
    <property type="molecule type" value="Genomic_DNA"/>
</dbReference>
<reference evidence="1 2" key="1">
    <citation type="submission" date="2023-06" db="EMBL/GenBank/DDBJ databases">
        <title>Microbacterium sp. nov., isolated from a waste landfill.</title>
        <authorList>
            <person name="Wen W."/>
        </authorList>
    </citation>
    <scope>NUCLEOTIDE SEQUENCE [LARGE SCALE GENOMIC DNA]</scope>
    <source>
        <strain evidence="1 2">ASV49</strain>
    </source>
</reference>
<dbReference type="InterPro" id="IPR014710">
    <property type="entry name" value="RmlC-like_jellyroll"/>
</dbReference>
<dbReference type="SUPFAM" id="SSF51182">
    <property type="entry name" value="RmlC-like cupins"/>
    <property type="match status" value="1"/>
</dbReference>
<comment type="caution">
    <text evidence="1">The sequence shown here is derived from an EMBL/GenBank/DDBJ whole genome shotgun (WGS) entry which is preliminary data.</text>
</comment>
<gene>
    <name evidence="1" type="ORF">QSV35_11910</name>
</gene>
<evidence type="ECO:0000313" key="1">
    <source>
        <dbReference type="EMBL" id="MDL9980038.1"/>
    </source>
</evidence>
<evidence type="ECO:0000313" key="2">
    <source>
        <dbReference type="Proteomes" id="UP001235064"/>
    </source>
</evidence>
<dbReference type="RefSeq" id="WP_286288969.1">
    <property type="nucleotide sequence ID" value="NZ_JASXSZ010000003.1"/>
</dbReference>
<dbReference type="PANTHER" id="PTHR37943">
    <property type="entry name" value="PROTEIN VES"/>
    <property type="match status" value="1"/>
</dbReference>
<proteinExistence type="predicted"/>
<keyword evidence="2" id="KW-1185">Reference proteome</keyword>